<dbReference type="OrthoDB" id="4872947at2"/>
<keyword evidence="3" id="KW-0378">Hydrolase</keyword>
<dbReference type="EMBL" id="VJZC01000076">
    <property type="protein sequence ID" value="MPY58242.1"/>
    <property type="molecule type" value="Genomic_DNA"/>
</dbReference>
<feature type="compositionally biased region" description="Gly residues" evidence="5">
    <location>
        <begin position="51"/>
        <end position="60"/>
    </location>
</feature>
<dbReference type="RefSeq" id="WP_152771810.1">
    <property type="nucleotide sequence ID" value="NZ_VJZC01000076.1"/>
</dbReference>
<keyword evidence="8" id="KW-1185">Reference proteome</keyword>
<evidence type="ECO:0000313" key="7">
    <source>
        <dbReference type="EMBL" id="MPY58242.1"/>
    </source>
</evidence>
<comment type="similarity">
    <text evidence="1">Belongs to the peptidase C40 family.</text>
</comment>
<evidence type="ECO:0000256" key="3">
    <source>
        <dbReference type="ARBA" id="ARBA00022801"/>
    </source>
</evidence>
<organism evidence="7 8">
    <name type="scientific">Streptomyces spongiae</name>
    <dbReference type="NCBI Taxonomy" id="565072"/>
    <lineage>
        <taxon>Bacteria</taxon>
        <taxon>Bacillati</taxon>
        <taxon>Actinomycetota</taxon>
        <taxon>Actinomycetes</taxon>
        <taxon>Kitasatosporales</taxon>
        <taxon>Streptomycetaceae</taxon>
        <taxon>Streptomyces</taxon>
    </lineage>
</organism>
<dbReference type="AlphaFoldDB" id="A0A5N8XFK0"/>
<evidence type="ECO:0000259" key="6">
    <source>
        <dbReference type="PROSITE" id="PS51935"/>
    </source>
</evidence>
<feature type="compositionally biased region" description="Basic and acidic residues" evidence="5">
    <location>
        <begin position="62"/>
        <end position="71"/>
    </location>
</feature>
<gene>
    <name evidence="7" type="ORF">FNH08_14010</name>
</gene>
<evidence type="ECO:0000256" key="5">
    <source>
        <dbReference type="SAM" id="MobiDB-lite"/>
    </source>
</evidence>
<feature type="domain" description="NlpC/P60" evidence="6">
    <location>
        <begin position="192"/>
        <end position="364"/>
    </location>
</feature>
<dbReference type="InterPro" id="IPR000064">
    <property type="entry name" value="NLP_P60_dom"/>
</dbReference>
<dbReference type="SUPFAM" id="SSF54001">
    <property type="entry name" value="Cysteine proteinases"/>
    <property type="match status" value="1"/>
</dbReference>
<proteinExistence type="inferred from homology"/>
<reference evidence="7 8" key="1">
    <citation type="submission" date="2019-07" db="EMBL/GenBank/DDBJ databases">
        <title>New species of Amycolatopsis and Streptomyces.</title>
        <authorList>
            <person name="Duangmal K."/>
            <person name="Teo W.F.A."/>
            <person name="Lipun K."/>
        </authorList>
    </citation>
    <scope>NUCLEOTIDE SEQUENCE [LARGE SCALE GENOMIC DNA]</scope>
    <source>
        <strain evidence="7 8">NBRC 106415</strain>
    </source>
</reference>
<dbReference type="GO" id="GO:0008234">
    <property type="term" value="F:cysteine-type peptidase activity"/>
    <property type="evidence" value="ECO:0007669"/>
    <property type="project" value="UniProtKB-KW"/>
</dbReference>
<protein>
    <submittedName>
        <fullName evidence="7">NlpC/P60 family protein</fullName>
    </submittedName>
</protein>
<evidence type="ECO:0000256" key="1">
    <source>
        <dbReference type="ARBA" id="ARBA00007074"/>
    </source>
</evidence>
<dbReference type="Gene3D" id="3.90.1720.10">
    <property type="entry name" value="endopeptidase domain like (from Nostoc punctiforme)"/>
    <property type="match status" value="1"/>
</dbReference>
<evidence type="ECO:0000313" key="8">
    <source>
        <dbReference type="Proteomes" id="UP000400924"/>
    </source>
</evidence>
<evidence type="ECO:0000256" key="4">
    <source>
        <dbReference type="ARBA" id="ARBA00022807"/>
    </source>
</evidence>
<accession>A0A5N8XFK0</accession>
<keyword evidence="2" id="KW-0645">Protease</keyword>
<sequence>MAGKKKSRPVVSGLVVLALVGTSGYLTVELRKQDEQGVTEITNVGVLDGSGRSGGSGGESKGQSKGEETWSRLENPARSVLRGSDGQVKAVLTDGARTATLTGPSRTFAEPSSTSSKVSTTDWVRLMPEKWKKGAEKEKWFKDWYAEFEGSKKDDLFTFAFQYVAGAKDKKDAQGIRYAGDASFGPLNTTGAEGGDLRLEQSDFYDYLGVQYPFRDGVIGAPETARAKSVDCSGYMRLVLGYRARYPLMSSDNAGDGLPRTANGMARSKQGVDVLPLAGVTAKDRPSGIDQLQPGDLAFFKLDQRTGERLDHVGMVLGYDTEGHLIFVSSREEVNGPTIGDVGGVSRLDGNGYYAKTLRSAKRL</sequence>
<dbReference type="PROSITE" id="PS51935">
    <property type="entry name" value="NLPC_P60"/>
    <property type="match status" value="1"/>
</dbReference>
<dbReference type="InterPro" id="IPR038765">
    <property type="entry name" value="Papain-like_cys_pep_sf"/>
</dbReference>
<evidence type="ECO:0000256" key="2">
    <source>
        <dbReference type="ARBA" id="ARBA00022670"/>
    </source>
</evidence>
<keyword evidence="4" id="KW-0788">Thiol protease</keyword>
<dbReference type="Proteomes" id="UP000400924">
    <property type="component" value="Unassembled WGS sequence"/>
</dbReference>
<dbReference type="GO" id="GO:0006508">
    <property type="term" value="P:proteolysis"/>
    <property type="evidence" value="ECO:0007669"/>
    <property type="project" value="UniProtKB-KW"/>
</dbReference>
<feature type="region of interest" description="Disordered" evidence="5">
    <location>
        <begin position="43"/>
        <end position="77"/>
    </location>
</feature>
<name>A0A5N8XFK0_9ACTN</name>
<comment type="caution">
    <text evidence="7">The sequence shown here is derived from an EMBL/GenBank/DDBJ whole genome shotgun (WGS) entry which is preliminary data.</text>
</comment>